<accession>A0AAN6YJE3</accession>
<dbReference type="SUPFAM" id="SSF161084">
    <property type="entry name" value="MAPEG domain-like"/>
    <property type="match status" value="1"/>
</dbReference>
<keyword evidence="7" id="KW-1185">Reference proteome</keyword>
<keyword evidence="2 5" id="KW-0812">Transmembrane</keyword>
<keyword evidence="4 5" id="KW-0472">Membrane</keyword>
<reference evidence="6" key="1">
    <citation type="journal article" date="2023" name="Mol. Phylogenet. Evol.">
        <title>Genome-scale phylogeny and comparative genomics of the fungal order Sordariales.</title>
        <authorList>
            <person name="Hensen N."/>
            <person name="Bonometti L."/>
            <person name="Westerberg I."/>
            <person name="Brannstrom I.O."/>
            <person name="Guillou S."/>
            <person name="Cros-Aarteil S."/>
            <person name="Calhoun S."/>
            <person name="Haridas S."/>
            <person name="Kuo A."/>
            <person name="Mondo S."/>
            <person name="Pangilinan J."/>
            <person name="Riley R."/>
            <person name="LaButti K."/>
            <person name="Andreopoulos B."/>
            <person name="Lipzen A."/>
            <person name="Chen C."/>
            <person name="Yan M."/>
            <person name="Daum C."/>
            <person name="Ng V."/>
            <person name="Clum A."/>
            <person name="Steindorff A."/>
            <person name="Ohm R.A."/>
            <person name="Martin F."/>
            <person name="Silar P."/>
            <person name="Natvig D.O."/>
            <person name="Lalanne C."/>
            <person name="Gautier V."/>
            <person name="Ament-Velasquez S.L."/>
            <person name="Kruys A."/>
            <person name="Hutchinson M.I."/>
            <person name="Powell A.J."/>
            <person name="Barry K."/>
            <person name="Miller A.N."/>
            <person name="Grigoriev I.V."/>
            <person name="Debuchy R."/>
            <person name="Gladieux P."/>
            <person name="Hiltunen Thoren M."/>
            <person name="Johannesson H."/>
        </authorList>
    </citation>
    <scope>NUCLEOTIDE SEQUENCE</scope>
    <source>
        <strain evidence="6">PSN293</strain>
    </source>
</reference>
<dbReference type="GO" id="GO:0004602">
    <property type="term" value="F:glutathione peroxidase activity"/>
    <property type="evidence" value="ECO:0007669"/>
    <property type="project" value="TreeGrafter"/>
</dbReference>
<evidence type="ECO:0000313" key="7">
    <source>
        <dbReference type="Proteomes" id="UP001301769"/>
    </source>
</evidence>
<protein>
    <recommendedName>
        <fullName evidence="8">Microsomal glutathione S-transferase 3</fullName>
    </recommendedName>
</protein>
<proteinExistence type="predicted"/>
<dbReference type="GO" id="GO:0016020">
    <property type="term" value="C:membrane"/>
    <property type="evidence" value="ECO:0007669"/>
    <property type="project" value="UniProtKB-SubCell"/>
</dbReference>
<reference evidence="6" key="2">
    <citation type="submission" date="2023-05" db="EMBL/GenBank/DDBJ databases">
        <authorList>
            <consortium name="Lawrence Berkeley National Laboratory"/>
            <person name="Steindorff A."/>
            <person name="Hensen N."/>
            <person name="Bonometti L."/>
            <person name="Westerberg I."/>
            <person name="Brannstrom I.O."/>
            <person name="Guillou S."/>
            <person name="Cros-Aarteil S."/>
            <person name="Calhoun S."/>
            <person name="Haridas S."/>
            <person name="Kuo A."/>
            <person name="Mondo S."/>
            <person name="Pangilinan J."/>
            <person name="Riley R."/>
            <person name="Labutti K."/>
            <person name="Andreopoulos B."/>
            <person name="Lipzen A."/>
            <person name="Chen C."/>
            <person name="Yanf M."/>
            <person name="Daum C."/>
            <person name="Ng V."/>
            <person name="Clum A."/>
            <person name="Ohm R."/>
            <person name="Martin F."/>
            <person name="Silar P."/>
            <person name="Natvig D."/>
            <person name="Lalanne C."/>
            <person name="Gautier V."/>
            <person name="Ament-Velasquez S.L."/>
            <person name="Kruys A."/>
            <person name="Hutchinson M.I."/>
            <person name="Powell A.J."/>
            <person name="Barry K."/>
            <person name="Miller A.N."/>
            <person name="Grigoriev I.V."/>
            <person name="Debuchy R."/>
            <person name="Gladieux P."/>
            <person name="Thoren M.H."/>
            <person name="Johannesson H."/>
        </authorList>
    </citation>
    <scope>NUCLEOTIDE SEQUENCE</scope>
    <source>
        <strain evidence="6">PSN293</strain>
    </source>
</reference>
<dbReference type="InterPro" id="IPR050997">
    <property type="entry name" value="MAPEG"/>
</dbReference>
<dbReference type="AlphaFoldDB" id="A0AAN6YJE3"/>
<evidence type="ECO:0000313" key="6">
    <source>
        <dbReference type="EMBL" id="KAK4219645.1"/>
    </source>
</evidence>
<dbReference type="Pfam" id="PF01124">
    <property type="entry name" value="MAPEG"/>
    <property type="match status" value="1"/>
</dbReference>
<dbReference type="GO" id="GO:0005783">
    <property type="term" value="C:endoplasmic reticulum"/>
    <property type="evidence" value="ECO:0007669"/>
    <property type="project" value="TreeGrafter"/>
</dbReference>
<dbReference type="EMBL" id="MU858047">
    <property type="protein sequence ID" value="KAK4219645.1"/>
    <property type="molecule type" value="Genomic_DNA"/>
</dbReference>
<dbReference type="InterPro" id="IPR023352">
    <property type="entry name" value="MAPEG-like_dom_sf"/>
</dbReference>
<comment type="subcellular location">
    <subcellularLocation>
        <location evidence="1">Membrane</location>
        <topology evidence="1">Multi-pass membrane protein</topology>
    </subcellularLocation>
</comment>
<dbReference type="Proteomes" id="UP001301769">
    <property type="component" value="Unassembled WGS sequence"/>
</dbReference>
<gene>
    <name evidence="6" type="ORF">QBC37DRAFT_109844</name>
</gene>
<dbReference type="GO" id="GO:0005635">
    <property type="term" value="C:nuclear envelope"/>
    <property type="evidence" value="ECO:0007669"/>
    <property type="project" value="TreeGrafter"/>
</dbReference>
<evidence type="ECO:0000256" key="3">
    <source>
        <dbReference type="ARBA" id="ARBA00022989"/>
    </source>
</evidence>
<evidence type="ECO:0000256" key="1">
    <source>
        <dbReference type="ARBA" id="ARBA00004141"/>
    </source>
</evidence>
<name>A0AAN6YJE3_9PEZI</name>
<dbReference type="PANTHER" id="PTHR10250">
    <property type="entry name" value="MICROSOMAL GLUTATHIONE S-TRANSFERASE"/>
    <property type="match status" value="1"/>
</dbReference>
<evidence type="ECO:0000256" key="4">
    <source>
        <dbReference type="ARBA" id="ARBA00023136"/>
    </source>
</evidence>
<dbReference type="GO" id="GO:0004364">
    <property type="term" value="F:glutathione transferase activity"/>
    <property type="evidence" value="ECO:0007669"/>
    <property type="project" value="TreeGrafter"/>
</dbReference>
<dbReference type="Gene3D" id="1.20.120.550">
    <property type="entry name" value="Membrane associated eicosanoid/glutathione metabolism-like domain"/>
    <property type="match status" value="1"/>
</dbReference>
<organism evidence="6 7">
    <name type="scientific">Rhypophila decipiens</name>
    <dbReference type="NCBI Taxonomy" id="261697"/>
    <lineage>
        <taxon>Eukaryota</taxon>
        <taxon>Fungi</taxon>
        <taxon>Dikarya</taxon>
        <taxon>Ascomycota</taxon>
        <taxon>Pezizomycotina</taxon>
        <taxon>Sordariomycetes</taxon>
        <taxon>Sordariomycetidae</taxon>
        <taxon>Sordariales</taxon>
        <taxon>Naviculisporaceae</taxon>
        <taxon>Rhypophila</taxon>
    </lineage>
</organism>
<dbReference type="PANTHER" id="PTHR10250:SF26">
    <property type="entry name" value="GLUTATHIONE S-TRANSFERASE 3, MITOCHONDRIAL"/>
    <property type="match status" value="1"/>
</dbReference>
<evidence type="ECO:0000256" key="5">
    <source>
        <dbReference type="SAM" id="Phobius"/>
    </source>
</evidence>
<keyword evidence="3 5" id="KW-1133">Transmembrane helix</keyword>
<evidence type="ECO:0008006" key="8">
    <source>
        <dbReference type="Google" id="ProtNLM"/>
    </source>
</evidence>
<evidence type="ECO:0000256" key="2">
    <source>
        <dbReference type="ARBA" id="ARBA00022692"/>
    </source>
</evidence>
<dbReference type="InterPro" id="IPR001129">
    <property type="entry name" value="Membr-assoc_MAPEG"/>
</dbReference>
<feature type="transmembrane region" description="Helical" evidence="5">
    <location>
        <begin position="12"/>
        <end position="31"/>
    </location>
</feature>
<comment type="caution">
    <text evidence="6">The sequence shown here is derived from an EMBL/GenBank/DDBJ whole genome shotgun (WGS) entry which is preliminary data.</text>
</comment>
<sequence length="145" mass="15508">MPIVLPSDYGYVLLVAASSFFVNTLHSSLTMRARKASGIKYPAAYAANDVAEKDPLAHKFNCAQRAHANFTDNLTPFLGELLITGLRYPIFAASAGGVWVFGRVIYAIGYTNGGPQGRTVGSIVSALTDFVLKLTAVYSAAKFVL</sequence>